<dbReference type="Proteomes" id="UP000256601">
    <property type="component" value="Unassembled WGS sequence"/>
</dbReference>
<proteinExistence type="predicted"/>
<evidence type="ECO:0000313" key="2">
    <source>
        <dbReference type="EMBL" id="RDW28169.1"/>
    </source>
</evidence>
<evidence type="ECO:0000256" key="1">
    <source>
        <dbReference type="SAM" id="Phobius"/>
    </source>
</evidence>
<dbReference type="EMBL" id="KZ858955">
    <property type="protein sequence ID" value="RDW28169.1"/>
    <property type="molecule type" value="Genomic_DNA"/>
</dbReference>
<dbReference type="AlphaFoldDB" id="A0A371CD14"/>
<keyword evidence="1" id="KW-0472">Membrane</keyword>
<reference evidence="2 3" key="1">
    <citation type="submission" date="2018-07" db="EMBL/GenBank/DDBJ databases">
        <title>Draft Genome Assemblies for Five Robust Yarrowia lipolytica Strains Exhibiting High Lipid Production and Pentose Sugar Utilization and Sugar Alcohol Secretion from Undetoxified Lignocellulosic Biomass Hydrolysates.</title>
        <authorList>
            <consortium name="DOE Joint Genome Institute"/>
            <person name="Walker C."/>
            <person name="Ryu S."/>
            <person name="Na H."/>
            <person name="Zane M."/>
            <person name="LaButti K."/>
            <person name="Lipzen A."/>
            <person name="Haridas S."/>
            <person name="Barry K."/>
            <person name="Grigoriev I.V."/>
            <person name="Quarterman J."/>
            <person name="Slininger P."/>
            <person name="Dien B."/>
            <person name="Trinh C.T."/>
        </authorList>
    </citation>
    <scope>NUCLEOTIDE SEQUENCE [LARGE SCALE GENOMIC DNA]</scope>
    <source>
        <strain evidence="2 3">YB392</strain>
    </source>
</reference>
<accession>A0A371CD14</accession>
<organism evidence="2 3">
    <name type="scientific">Yarrowia lipolytica</name>
    <name type="common">Candida lipolytica</name>
    <dbReference type="NCBI Taxonomy" id="4952"/>
    <lineage>
        <taxon>Eukaryota</taxon>
        <taxon>Fungi</taxon>
        <taxon>Dikarya</taxon>
        <taxon>Ascomycota</taxon>
        <taxon>Saccharomycotina</taxon>
        <taxon>Dipodascomycetes</taxon>
        <taxon>Dipodascales</taxon>
        <taxon>Dipodascales incertae sedis</taxon>
        <taxon>Yarrowia</taxon>
    </lineage>
</organism>
<sequence length="145" mass="15802">MLGLLSLAPAALAVFHSLWLALAWLWALCSGVAWLNGTHCFVSIGMALWHFALARDCMDLALHLSLNDLHLADGSGMACSSHSSGWSSMAYLVGAYCCLHGSWRIAQGSYCDTLRCKKSCQGMKAQNLAAAHVTNWWHKARRHTG</sequence>
<name>A0A371CD14_YARLL</name>
<gene>
    <name evidence="2" type="ORF">B0I71DRAFT_127953</name>
</gene>
<keyword evidence="1" id="KW-1133">Transmembrane helix</keyword>
<evidence type="ECO:0000313" key="3">
    <source>
        <dbReference type="Proteomes" id="UP000256601"/>
    </source>
</evidence>
<keyword evidence="1" id="KW-0812">Transmembrane</keyword>
<protein>
    <submittedName>
        <fullName evidence="2">Uncharacterized protein</fullName>
    </submittedName>
</protein>
<feature type="transmembrane region" description="Helical" evidence="1">
    <location>
        <begin position="33"/>
        <end position="53"/>
    </location>
</feature>